<reference evidence="2 3" key="1">
    <citation type="journal article" date="2012" name="PLoS Pathog.">
        <title>Diverse lifestyles and strategies of plant pathogenesis encoded in the genomes of eighteen Dothideomycetes fungi.</title>
        <authorList>
            <person name="Ohm R.A."/>
            <person name="Feau N."/>
            <person name="Henrissat B."/>
            <person name="Schoch C.L."/>
            <person name="Horwitz B.A."/>
            <person name="Barry K.W."/>
            <person name="Condon B.J."/>
            <person name="Copeland A.C."/>
            <person name="Dhillon B."/>
            <person name="Glaser F."/>
            <person name="Hesse C.N."/>
            <person name="Kosti I."/>
            <person name="LaButti K."/>
            <person name="Lindquist E.A."/>
            <person name="Lucas S."/>
            <person name="Salamov A.A."/>
            <person name="Bradshaw R.E."/>
            <person name="Ciuffetti L."/>
            <person name="Hamelin R.C."/>
            <person name="Kema G.H.J."/>
            <person name="Lawrence C."/>
            <person name="Scott J.A."/>
            <person name="Spatafora J.W."/>
            <person name="Turgeon B.G."/>
            <person name="de Wit P.J.G.M."/>
            <person name="Zhong S."/>
            <person name="Goodwin S.B."/>
            <person name="Grigoriev I.V."/>
        </authorList>
    </citation>
    <scope>NUCLEOTIDE SEQUENCE [LARGE SCALE GENOMIC DNA]</scope>
    <source>
        <strain evidence="3">ND90Pr / ATCC 201652</strain>
    </source>
</reference>
<dbReference type="KEGG" id="bsc:COCSADRAFT_38036"/>
<dbReference type="GeneID" id="19139150"/>
<protein>
    <submittedName>
        <fullName evidence="2">Uncharacterized protein</fullName>
    </submittedName>
</protein>
<reference evidence="3" key="2">
    <citation type="journal article" date="2013" name="PLoS Genet.">
        <title>Comparative genome structure, secondary metabolite, and effector coding capacity across Cochliobolus pathogens.</title>
        <authorList>
            <person name="Condon B.J."/>
            <person name="Leng Y."/>
            <person name="Wu D."/>
            <person name="Bushley K.E."/>
            <person name="Ohm R.A."/>
            <person name="Otillar R."/>
            <person name="Martin J."/>
            <person name="Schackwitz W."/>
            <person name="Grimwood J."/>
            <person name="MohdZainudin N."/>
            <person name="Xue C."/>
            <person name="Wang R."/>
            <person name="Manning V.A."/>
            <person name="Dhillon B."/>
            <person name="Tu Z.J."/>
            <person name="Steffenson B.J."/>
            <person name="Salamov A."/>
            <person name="Sun H."/>
            <person name="Lowry S."/>
            <person name="LaButti K."/>
            <person name="Han J."/>
            <person name="Copeland A."/>
            <person name="Lindquist E."/>
            <person name="Barry K."/>
            <person name="Schmutz J."/>
            <person name="Baker S.E."/>
            <person name="Ciuffetti L.M."/>
            <person name="Grigoriev I.V."/>
            <person name="Zhong S."/>
            <person name="Turgeon B.G."/>
        </authorList>
    </citation>
    <scope>NUCLEOTIDE SEQUENCE [LARGE SCALE GENOMIC DNA]</scope>
    <source>
        <strain evidence="3">ND90Pr / ATCC 201652</strain>
    </source>
</reference>
<evidence type="ECO:0000313" key="2">
    <source>
        <dbReference type="EMBL" id="EMD63156.1"/>
    </source>
</evidence>
<organism evidence="2 3">
    <name type="scientific">Cochliobolus sativus (strain ND90Pr / ATCC 201652)</name>
    <name type="common">Common root rot and spot blotch fungus</name>
    <name type="synonym">Bipolaris sorokiniana</name>
    <dbReference type="NCBI Taxonomy" id="665912"/>
    <lineage>
        <taxon>Eukaryota</taxon>
        <taxon>Fungi</taxon>
        <taxon>Dikarya</taxon>
        <taxon>Ascomycota</taxon>
        <taxon>Pezizomycotina</taxon>
        <taxon>Dothideomycetes</taxon>
        <taxon>Pleosporomycetidae</taxon>
        <taxon>Pleosporales</taxon>
        <taxon>Pleosporineae</taxon>
        <taxon>Pleosporaceae</taxon>
        <taxon>Bipolaris</taxon>
    </lineage>
</organism>
<dbReference type="RefSeq" id="XP_007701056.1">
    <property type="nucleotide sequence ID" value="XM_007702866.1"/>
</dbReference>
<dbReference type="OrthoDB" id="10379168at2759"/>
<name>M2T1T6_COCSN</name>
<feature type="region of interest" description="Disordered" evidence="1">
    <location>
        <begin position="27"/>
        <end position="67"/>
    </location>
</feature>
<dbReference type="HOGENOM" id="CLU_2277264_0_0_1"/>
<dbReference type="AlphaFoldDB" id="M2T1T6"/>
<evidence type="ECO:0000256" key="1">
    <source>
        <dbReference type="SAM" id="MobiDB-lite"/>
    </source>
</evidence>
<evidence type="ECO:0000313" key="3">
    <source>
        <dbReference type="Proteomes" id="UP000016934"/>
    </source>
</evidence>
<dbReference type="Proteomes" id="UP000016934">
    <property type="component" value="Unassembled WGS sequence"/>
</dbReference>
<gene>
    <name evidence="2" type="ORF">COCSADRAFT_38036</name>
</gene>
<accession>M2T1T6</accession>
<proteinExistence type="predicted"/>
<dbReference type="EMBL" id="KB445645">
    <property type="protein sequence ID" value="EMD63156.1"/>
    <property type="molecule type" value="Genomic_DNA"/>
</dbReference>
<keyword evidence="3" id="KW-1185">Reference proteome</keyword>
<feature type="compositionally biased region" description="Polar residues" evidence="1">
    <location>
        <begin position="52"/>
        <end position="66"/>
    </location>
</feature>
<sequence>MLTTLPIPHTLPVPAIPMQWLSITGTVRSCPRSSRRPPPTATCRTHPRAAETNASSSPAVSNTLDPSTPRPLFSSLPAILFPIPRFPLALMTYPVSQLRKHG</sequence>